<keyword evidence="2" id="KW-0472">Membrane</keyword>
<comment type="caution">
    <text evidence="3">The sequence shown here is derived from an EMBL/GenBank/DDBJ whole genome shotgun (WGS) entry which is preliminary data.</text>
</comment>
<keyword evidence="2" id="KW-1133">Transmembrane helix</keyword>
<evidence type="ECO:0000313" key="4">
    <source>
        <dbReference type="Proteomes" id="UP000701853"/>
    </source>
</evidence>
<name>A0A8J5YAH9_9ROSI</name>
<protein>
    <submittedName>
        <fullName evidence="3">Uncharacterized protein</fullName>
    </submittedName>
</protein>
<keyword evidence="2" id="KW-0812">Transmembrane</keyword>
<feature type="transmembrane region" description="Helical" evidence="2">
    <location>
        <begin position="108"/>
        <end position="125"/>
    </location>
</feature>
<reference evidence="3 4" key="1">
    <citation type="journal article" date="2021" name="bioRxiv">
        <title>The Gossypium anomalum genome as a resource for cotton improvement and evolutionary analysis of hybrid incompatibility.</title>
        <authorList>
            <person name="Grover C.E."/>
            <person name="Yuan D."/>
            <person name="Arick M.A."/>
            <person name="Miller E.R."/>
            <person name="Hu G."/>
            <person name="Peterson D.G."/>
            <person name="Wendel J.F."/>
            <person name="Udall J.A."/>
        </authorList>
    </citation>
    <scope>NUCLEOTIDE SEQUENCE [LARGE SCALE GENOMIC DNA]</scope>
    <source>
        <strain evidence="3">JFW-Udall</strain>
        <tissue evidence="3">Leaf</tissue>
    </source>
</reference>
<proteinExistence type="predicted"/>
<dbReference type="EMBL" id="JAHUZN010000010">
    <property type="protein sequence ID" value="KAG8480899.1"/>
    <property type="molecule type" value="Genomic_DNA"/>
</dbReference>
<gene>
    <name evidence="3" type="ORF">CXB51_025474</name>
</gene>
<accession>A0A8J5YAH9</accession>
<evidence type="ECO:0000256" key="1">
    <source>
        <dbReference type="SAM" id="MobiDB-lite"/>
    </source>
</evidence>
<keyword evidence="4" id="KW-1185">Reference proteome</keyword>
<dbReference type="OrthoDB" id="960517at2759"/>
<dbReference type="Proteomes" id="UP000701853">
    <property type="component" value="Chromosome 10"/>
</dbReference>
<evidence type="ECO:0000313" key="3">
    <source>
        <dbReference type="EMBL" id="KAG8480899.1"/>
    </source>
</evidence>
<feature type="region of interest" description="Disordered" evidence="1">
    <location>
        <begin position="35"/>
        <end position="55"/>
    </location>
</feature>
<evidence type="ECO:0000256" key="2">
    <source>
        <dbReference type="SAM" id="Phobius"/>
    </source>
</evidence>
<organism evidence="3 4">
    <name type="scientific">Gossypium anomalum</name>
    <dbReference type="NCBI Taxonomy" id="47600"/>
    <lineage>
        <taxon>Eukaryota</taxon>
        <taxon>Viridiplantae</taxon>
        <taxon>Streptophyta</taxon>
        <taxon>Embryophyta</taxon>
        <taxon>Tracheophyta</taxon>
        <taxon>Spermatophyta</taxon>
        <taxon>Magnoliopsida</taxon>
        <taxon>eudicotyledons</taxon>
        <taxon>Gunneridae</taxon>
        <taxon>Pentapetalae</taxon>
        <taxon>rosids</taxon>
        <taxon>malvids</taxon>
        <taxon>Malvales</taxon>
        <taxon>Malvaceae</taxon>
        <taxon>Malvoideae</taxon>
        <taxon>Gossypium</taxon>
    </lineage>
</organism>
<sequence length="149" mass="17883">MAFHYRVLNKNDRLPKDFTEDFRMLDELYYRPAPGRAAGNRRAPPPSSPSQYPHELPYQQPWMGFRNQVLYYPREPYVITSTEAAQKYGGALFNDLPKQKTKQKPSTYLDDHMFYMIYIYILYIYCMGSTYYIIYFRSCVYLGVCFFYK</sequence>
<dbReference type="AlphaFoldDB" id="A0A8J5YAH9"/>